<feature type="domain" description="Focadhesin C-terminal" evidence="1">
    <location>
        <begin position="61"/>
        <end position="338"/>
    </location>
</feature>
<dbReference type="GO" id="GO:0060147">
    <property type="term" value="P:regulation of post-transcriptional gene silencing"/>
    <property type="evidence" value="ECO:0007669"/>
    <property type="project" value="InterPro"/>
</dbReference>
<gene>
    <name evidence="2" type="ORF">OXX778_LOCUS16261</name>
</gene>
<dbReference type="OrthoDB" id="10474563at2759"/>
<name>A0A814GL84_9BILA</name>
<keyword evidence="3" id="KW-1185">Reference proteome</keyword>
<dbReference type="Proteomes" id="UP000663879">
    <property type="component" value="Unassembled WGS sequence"/>
</dbReference>
<proteinExistence type="predicted"/>
<accession>A0A814GL84</accession>
<reference evidence="2" key="1">
    <citation type="submission" date="2021-02" db="EMBL/GenBank/DDBJ databases">
        <authorList>
            <person name="Nowell W R."/>
        </authorList>
    </citation>
    <scope>NUCLEOTIDE SEQUENCE</scope>
    <source>
        <strain evidence="2">Ploen Becks lab</strain>
    </source>
</reference>
<protein>
    <recommendedName>
        <fullName evidence="1">Focadhesin C-terminal domain-containing protein</fullName>
    </recommendedName>
</protein>
<evidence type="ECO:0000259" key="1">
    <source>
        <dbReference type="Pfam" id="PF11229"/>
    </source>
</evidence>
<evidence type="ECO:0000313" key="3">
    <source>
        <dbReference type="Proteomes" id="UP000663879"/>
    </source>
</evidence>
<dbReference type="InterPro" id="IPR021392">
    <property type="entry name" value="Focadhesin_C"/>
</dbReference>
<dbReference type="AlphaFoldDB" id="A0A814GL84"/>
<dbReference type="InterPro" id="IPR045163">
    <property type="entry name" value="Focadhesin/RST1"/>
</dbReference>
<dbReference type="Pfam" id="PF11229">
    <property type="entry name" value="Focadhesin"/>
    <property type="match status" value="1"/>
</dbReference>
<dbReference type="PANTHER" id="PTHR16212:SF4">
    <property type="entry name" value="FOCADHESIN"/>
    <property type="match status" value="1"/>
</dbReference>
<dbReference type="EMBL" id="CAJNOC010003793">
    <property type="protein sequence ID" value="CAF0998112.1"/>
    <property type="molecule type" value="Genomic_DNA"/>
</dbReference>
<evidence type="ECO:0000313" key="2">
    <source>
        <dbReference type="EMBL" id="CAF0998112.1"/>
    </source>
</evidence>
<organism evidence="2 3">
    <name type="scientific">Brachionus calyciflorus</name>
    <dbReference type="NCBI Taxonomy" id="104777"/>
    <lineage>
        <taxon>Eukaryota</taxon>
        <taxon>Metazoa</taxon>
        <taxon>Spiralia</taxon>
        <taxon>Gnathifera</taxon>
        <taxon>Rotifera</taxon>
        <taxon>Eurotatoria</taxon>
        <taxon>Monogononta</taxon>
        <taxon>Pseudotrocha</taxon>
        <taxon>Ploima</taxon>
        <taxon>Brachionidae</taxon>
        <taxon>Brachionus</taxon>
    </lineage>
</organism>
<comment type="caution">
    <text evidence="2">The sequence shown here is derived from an EMBL/GenBank/DDBJ whole genome shotgun (WGS) entry which is preliminary data.</text>
</comment>
<sequence>MPNSMDTYLPIDLEKQLKPESTIKDLIKFFKNNKDLFNNLHDDLAYMLDRFDRSKFDEIYSTPNSYDYLDDFSLLKHVVNELLRLSKIKVTTANSGVQFEFFLKVLLESCLESKCKILPPINWYYFMTSLIKSKFGTDLESQLIKLTVMQINNLNSAYSLVKNYLVDTNYFIHLKFESQLIVLEHLVGILDRFNLTLIRKFLNKLKLFLKQKSLNSRQEFNGFIHKIISSVYEFISRDKECSGDVLKEAVNFFVYLSKEFNFRPNFTQEIPILDLIVNVIEKLDDTELMMYLIKLEDILPFDERFLMNFYIRSKLVAKQYQPFMILNEPIYSIIKFYDVTNEETKSEFINLFSKLMLEISYKEYEFSLNQSTLVKSNSLKNNSLNWFMEYLNSLKSTQKNLEFSIQILSVIVYCWSNQSIELYDLKTSFLDEQLVLKNMPIYLQKFISHPFWKQIHLKLIDCLIFILTNNSFSNEFFEILKQSLFVLYKDTSVPDDVWFKYANLISTKFLEC</sequence>
<dbReference type="PANTHER" id="PTHR16212">
    <property type="entry name" value="FOCADHESIN FAMILY MEMBER"/>
    <property type="match status" value="1"/>
</dbReference>